<organism evidence="2 3">
    <name type="scientific">Zizania palustris</name>
    <name type="common">Northern wild rice</name>
    <dbReference type="NCBI Taxonomy" id="103762"/>
    <lineage>
        <taxon>Eukaryota</taxon>
        <taxon>Viridiplantae</taxon>
        <taxon>Streptophyta</taxon>
        <taxon>Embryophyta</taxon>
        <taxon>Tracheophyta</taxon>
        <taxon>Spermatophyta</taxon>
        <taxon>Magnoliopsida</taxon>
        <taxon>Liliopsida</taxon>
        <taxon>Poales</taxon>
        <taxon>Poaceae</taxon>
        <taxon>BOP clade</taxon>
        <taxon>Oryzoideae</taxon>
        <taxon>Oryzeae</taxon>
        <taxon>Zizaniinae</taxon>
        <taxon>Zizania</taxon>
    </lineage>
</organism>
<dbReference type="Proteomes" id="UP000729402">
    <property type="component" value="Unassembled WGS sequence"/>
</dbReference>
<reference evidence="2" key="1">
    <citation type="journal article" date="2021" name="bioRxiv">
        <title>Whole Genome Assembly and Annotation of Northern Wild Rice, Zizania palustris L., Supports a Whole Genome Duplication in the Zizania Genus.</title>
        <authorList>
            <person name="Haas M."/>
            <person name="Kono T."/>
            <person name="Macchietto M."/>
            <person name="Millas R."/>
            <person name="McGilp L."/>
            <person name="Shao M."/>
            <person name="Duquette J."/>
            <person name="Hirsch C.N."/>
            <person name="Kimball J."/>
        </authorList>
    </citation>
    <scope>NUCLEOTIDE SEQUENCE</scope>
    <source>
        <tissue evidence="2">Fresh leaf tissue</tissue>
    </source>
</reference>
<protein>
    <submittedName>
        <fullName evidence="2">Uncharacterized protein</fullName>
    </submittedName>
</protein>
<evidence type="ECO:0000313" key="2">
    <source>
        <dbReference type="EMBL" id="KAG8041426.1"/>
    </source>
</evidence>
<keyword evidence="3" id="KW-1185">Reference proteome</keyword>
<name>A0A8J5QYF5_ZIZPA</name>
<evidence type="ECO:0000313" key="3">
    <source>
        <dbReference type="Proteomes" id="UP000729402"/>
    </source>
</evidence>
<sequence length="99" mass="10798">MCRGRVSAAGPERGGGAEPPSTAICALCWSGAQARREEVEEAMDKERGARSQVLAWVEAEVGGMEKEELMAFGAALSWCNTGWRRTQTRCCAMRWCWGG</sequence>
<proteinExistence type="predicted"/>
<feature type="region of interest" description="Disordered" evidence="1">
    <location>
        <begin position="1"/>
        <end position="21"/>
    </location>
</feature>
<evidence type="ECO:0000256" key="1">
    <source>
        <dbReference type="SAM" id="MobiDB-lite"/>
    </source>
</evidence>
<reference evidence="2" key="2">
    <citation type="submission" date="2021-02" db="EMBL/GenBank/DDBJ databases">
        <authorList>
            <person name="Kimball J.A."/>
            <person name="Haas M.W."/>
            <person name="Macchietto M."/>
            <person name="Kono T."/>
            <person name="Duquette J."/>
            <person name="Shao M."/>
        </authorList>
    </citation>
    <scope>NUCLEOTIDE SEQUENCE</scope>
    <source>
        <tissue evidence="2">Fresh leaf tissue</tissue>
    </source>
</reference>
<dbReference type="EMBL" id="JAAALK010001628">
    <property type="protein sequence ID" value="KAG8041426.1"/>
    <property type="molecule type" value="Genomic_DNA"/>
</dbReference>
<dbReference type="AlphaFoldDB" id="A0A8J5QYF5"/>
<dbReference type="OrthoDB" id="1390705at2759"/>
<accession>A0A8J5QYF5</accession>
<gene>
    <name evidence="2" type="ORF">GUJ93_ZPchr0616g33694</name>
</gene>
<comment type="caution">
    <text evidence="2">The sequence shown here is derived from an EMBL/GenBank/DDBJ whole genome shotgun (WGS) entry which is preliminary data.</text>
</comment>